<dbReference type="EMBL" id="CP031222">
    <property type="protein sequence ID" value="AXI04056.1"/>
    <property type="molecule type" value="Genomic_DNA"/>
</dbReference>
<feature type="transmembrane region" description="Helical" evidence="1">
    <location>
        <begin position="78"/>
        <end position="98"/>
    </location>
</feature>
<keyword evidence="1" id="KW-1133">Transmembrane helix</keyword>
<protein>
    <submittedName>
        <fullName evidence="2">DUF2306 domain-containing protein</fullName>
    </submittedName>
</protein>
<feature type="transmembrane region" description="Helical" evidence="1">
    <location>
        <begin position="344"/>
        <end position="363"/>
    </location>
</feature>
<dbReference type="Pfam" id="PF10067">
    <property type="entry name" value="DUF2306"/>
    <property type="match status" value="1"/>
</dbReference>
<dbReference type="RefSeq" id="WP_114900164.1">
    <property type="nucleotide sequence ID" value="NZ_CP031222.1"/>
</dbReference>
<feature type="transmembrane region" description="Helical" evidence="1">
    <location>
        <begin position="179"/>
        <end position="198"/>
    </location>
</feature>
<feature type="transmembrane region" description="Helical" evidence="1">
    <location>
        <begin position="12"/>
        <end position="33"/>
    </location>
</feature>
<keyword evidence="1" id="KW-0472">Membrane</keyword>
<accession>A0A345P9U7</accession>
<dbReference type="KEGG" id="mbah:HYN46_15145"/>
<feature type="transmembrane region" description="Helical" evidence="1">
    <location>
        <begin position="243"/>
        <end position="264"/>
    </location>
</feature>
<name>A0A345P9U7_9GAMM</name>
<sequence>MNLILKRQISTFFWILIALISLLYGPMAIEYFAHFFTPNAPKLWLHVFTWFAGEKHTQGAGSVEVVQHTVYTHSRVSMLFHTVAGGTAILLASLQFYTPFRKKYPHIHRTIGKVFMTIVVISMIGSISFLIATGPKESFNGLPFYLQLWILALGTLTSAILGVIAIIKGQLKMHQAAMIFCFALLLSAPVLRIEWLFIGGLLNVTHQTSNFFSSLIFGYLVVPCAIAATRLTDFRKSSASSRLTFTAVDKGLIGLGILATLAIAAKYRMQIGELTNVTICVIILAVMTLAAYGLAWRASVRAHNEVAIKEWRIHLLAYFISPIVFIVFWQILCQFTTVYEAFEATSFTAPPIAFAIGYLFMAISRYVKRAPLA</sequence>
<dbReference type="AlphaFoldDB" id="A0A345P9U7"/>
<reference evidence="2 3" key="1">
    <citation type="submission" date="2018-07" db="EMBL/GenBank/DDBJ databases">
        <title>Genome sequencing of Moraxellaceae gen. HYN0046.</title>
        <authorList>
            <person name="Kim M."/>
            <person name="Yi H."/>
        </authorList>
    </citation>
    <scope>NUCLEOTIDE SEQUENCE [LARGE SCALE GENOMIC DNA]</scope>
    <source>
        <strain evidence="2 3">HYN0046</strain>
    </source>
</reference>
<feature type="transmembrane region" description="Helical" evidence="1">
    <location>
        <begin position="315"/>
        <end position="332"/>
    </location>
</feature>
<organism evidence="2 3">
    <name type="scientific">Aquirhabdus parva</name>
    <dbReference type="NCBI Taxonomy" id="2283318"/>
    <lineage>
        <taxon>Bacteria</taxon>
        <taxon>Pseudomonadati</taxon>
        <taxon>Pseudomonadota</taxon>
        <taxon>Gammaproteobacteria</taxon>
        <taxon>Moraxellales</taxon>
        <taxon>Moraxellaceae</taxon>
        <taxon>Aquirhabdus</taxon>
    </lineage>
</organism>
<keyword evidence="1" id="KW-0812">Transmembrane</keyword>
<evidence type="ECO:0000313" key="3">
    <source>
        <dbReference type="Proteomes" id="UP000253940"/>
    </source>
</evidence>
<evidence type="ECO:0000313" key="2">
    <source>
        <dbReference type="EMBL" id="AXI04056.1"/>
    </source>
</evidence>
<gene>
    <name evidence="2" type="ORF">HYN46_15145</name>
</gene>
<dbReference type="OrthoDB" id="7057209at2"/>
<feature type="transmembrane region" description="Helical" evidence="1">
    <location>
        <begin position="110"/>
        <end position="132"/>
    </location>
</feature>
<dbReference type="Proteomes" id="UP000253940">
    <property type="component" value="Chromosome"/>
</dbReference>
<keyword evidence="3" id="KW-1185">Reference proteome</keyword>
<feature type="transmembrane region" description="Helical" evidence="1">
    <location>
        <begin position="210"/>
        <end position="231"/>
    </location>
</feature>
<dbReference type="InterPro" id="IPR018750">
    <property type="entry name" value="DUF2306_membrane"/>
</dbReference>
<proteinExistence type="predicted"/>
<feature type="transmembrane region" description="Helical" evidence="1">
    <location>
        <begin position="144"/>
        <end position="167"/>
    </location>
</feature>
<evidence type="ECO:0000256" key="1">
    <source>
        <dbReference type="SAM" id="Phobius"/>
    </source>
</evidence>
<feature type="transmembrane region" description="Helical" evidence="1">
    <location>
        <begin position="276"/>
        <end position="295"/>
    </location>
</feature>